<proteinExistence type="predicted"/>
<comment type="caution">
    <text evidence="2">The sequence shown here is derived from an EMBL/GenBank/DDBJ whole genome shotgun (WGS) entry which is preliminary data.</text>
</comment>
<evidence type="ECO:0000313" key="2">
    <source>
        <dbReference type="EMBL" id="GAG44750.1"/>
    </source>
</evidence>
<organism evidence="2">
    <name type="scientific">marine sediment metagenome</name>
    <dbReference type="NCBI Taxonomy" id="412755"/>
    <lineage>
        <taxon>unclassified sequences</taxon>
        <taxon>metagenomes</taxon>
        <taxon>ecological metagenomes</taxon>
    </lineage>
</organism>
<dbReference type="AlphaFoldDB" id="X0XNI0"/>
<dbReference type="EMBL" id="BARS01056677">
    <property type="protein sequence ID" value="GAG44750.1"/>
    <property type="molecule type" value="Genomic_DNA"/>
</dbReference>
<feature type="non-terminal residue" evidence="2">
    <location>
        <position position="168"/>
    </location>
</feature>
<dbReference type="Pfam" id="PF04015">
    <property type="entry name" value="DUF362"/>
    <property type="match status" value="1"/>
</dbReference>
<protein>
    <recommendedName>
        <fullName evidence="1">DUF362 domain-containing protein</fullName>
    </recommendedName>
</protein>
<feature type="non-terminal residue" evidence="2">
    <location>
        <position position="1"/>
    </location>
</feature>
<reference evidence="2" key="1">
    <citation type="journal article" date="2014" name="Front. Microbiol.">
        <title>High frequency of phylogenetically diverse reductive dehalogenase-homologous genes in deep subseafloor sedimentary metagenomes.</title>
        <authorList>
            <person name="Kawai M."/>
            <person name="Futagami T."/>
            <person name="Toyoda A."/>
            <person name="Takaki Y."/>
            <person name="Nishi S."/>
            <person name="Hori S."/>
            <person name="Arai W."/>
            <person name="Tsubouchi T."/>
            <person name="Morono Y."/>
            <person name="Uchiyama I."/>
            <person name="Ito T."/>
            <person name="Fujiyama A."/>
            <person name="Inagaki F."/>
            <person name="Takami H."/>
        </authorList>
    </citation>
    <scope>NUCLEOTIDE SEQUENCE</scope>
    <source>
        <strain evidence="2">Expedition CK06-06</strain>
    </source>
</reference>
<name>X0XNI0_9ZZZZ</name>
<feature type="domain" description="DUF362" evidence="1">
    <location>
        <begin position="4"/>
        <end position="146"/>
    </location>
</feature>
<sequence length="168" mass="18293">RRAHLKPVADELGIKLVDFDKGKAVVHREALLNKRFVLANGVLESDGLISLPKLKTHGLVRFTGAIKNQFGCVPSFLKSQFHVKMPDPYEFATMLVDLTALIRPRLYIMDGIMAMEGNGPRSGKPRKLGVLLFSSDPVALDAVACKIIDLDPAFVPTSEPGERAGLGT</sequence>
<dbReference type="InterPro" id="IPR007160">
    <property type="entry name" value="DUF362"/>
</dbReference>
<evidence type="ECO:0000259" key="1">
    <source>
        <dbReference type="Pfam" id="PF04015"/>
    </source>
</evidence>
<gene>
    <name evidence="2" type="ORF">S01H1_83385</name>
</gene>
<accession>X0XNI0</accession>